<dbReference type="EMBL" id="JBBXMP010000141">
    <property type="protein sequence ID" value="KAL0061276.1"/>
    <property type="molecule type" value="Genomic_DNA"/>
</dbReference>
<evidence type="ECO:0000256" key="1">
    <source>
        <dbReference type="SAM" id="Phobius"/>
    </source>
</evidence>
<feature type="transmembrane region" description="Helical" evidence="1">
    <location>
        <begin position="184"/>
        <end position="205"/>
    </location>
</feature>
<protein>
    <submittedName>
        <fullName evidence="2">Uncharacterized protein</fullName>
    </submittedName>
</protein>
<evidence type="ECO:0000313" key="3">
    <source>
        <dbReference type="Proteomes" id="UP001437256"/>
    </source>
</evidence>
<keyword evidence="1" id="KW-0812">Transmembrane</keyword>
<evidence type="ECO:0000313" key="2">
    <source>
        <dbReference type="EMBL" id="KAL0061276.1"/>
    </source>
</evidence>
<accession>A0ABR2ZJU8</accession>
<sequence>MAVTTKLETAAVTTLRFLYGCYASHVSRVEEPMGTGSMPTRGPTRSTLVRRAKNVNPEPQNSFYLKFKLACAMLGSGYSMGYMSRLTGRRGHGSSTSGFFIILLQTLGLLACQFTLAISIWSRNALTNAYNKRGDTAFRQCDGLSPATTTSVNFTPISTPTSSLPTSDTQTEAAQTQSMSGGTIAGIVIGCLAALLVGFLIGWLLRRRGQRVRRENVRNVAEFTASKFVGSRMVATPSPAPFYSPVPRPRQDNAMWAPPSVRRTSDILNVDSSGHGDDAVSIEPPTEEDVERRYYMTPGASRAERWVAERGFGYSKK</sequence>
<reference evidence="2 3" key="1">
    <citation type="submission" date="2024-05" db="EMBL/GenBank/DDBJ databases">
        <title>A draft genome resource for the thread blight pathogen Marasmius tenuissimus strain MS-2.</title>
        <authorList>
            <person name="Yulfo-Soto G.E."/>
            <person name="Baruah I.K."/>
            <person name="Amoako-Attah I."/>
            <person name="Bukari Y."/>
            <person name="Meinhardt L.W."/>
            <person name="Bailey B.A."/>
            <person name="Cohen S.P."/>
        </authorList>
    </citation>
    <scope>NUCLEOTIDE SEQUENCE [LARGE SCALE GENOMIC DNA]</scope>
    <source>
        <strain evidence="2 3">MS-2</strain>
    </source>
</reference>
<name>A0ABR2ZJU8_9AGAR</name>
<dbReference type="Proteomes" id="UP001437256">
    <property type="component" value="Unassembled WGS sequence"/>
</dbReference>
<feature type="transmembrane region" description="Helical" evidence="1">
    <location>
        <begin position="96"/>
        <end position="121"/>
    </location>
</feature>
<keyword evidence="3" id="KW-1185">Reference proteome</keyword>
<comment type="caution">
    <text evidence="2">The sequence shown here is derived from an EMBL/GenBank/DDBJ whole genome shotgun (WGS) entry which is preliminary data.</text>
</comment>
<keyword evidence="1" id="KW-0472">Membrane</keyword>
<keyword evidence="1" id="KW-1133">Transmembrane helix</keyword>
<gene>
    <name evidence="2" type="ORF">AAF712_011894</name>
</gene>
<organism evidence="2 3">
    <name type="scientific">Marasmius tenuissimus</name>
    <dbReference type="NCBI Taxonomy" id="585030"/>
    <lineage>
        <taxon>Eukaryota</taxon>
        <taxon>Fungi</taxon>
        <taxon>Dikarya</taxon>
        <taxon>Basidiomycota</taxon>
        <taxon>Agaricomycotina</taxon>
        <taxon>Agaricomycetes</taxon>
        <taxon>Agaricomycetidae</taxon>
        <taxon>Agaricales</taxon>
        <taxon>Marasmiineae</taxon>
        <taxon>Marasmiaceae</taxon>
        <taxon>Marasmius</taxon>
    </lineage>
</organism>
<proteinExistence type="predicted"/>